<dbReference type="GO" id="GO:0004672">
    <property type="term" value="F:protein kinase activity"/>
    <property type="evidence" value="ECO:0007669"/>
    <property type="project" value="TreeGrafter"/>
</dbReference>
<dbReference type="Gene3D" id="3.40.50.300">
    <property type="entry name" value="P-loop containing nucleotide triphosphate hydrolases"/>
    <property type="match status" value="1"/>
</dbReference>
<gene>
    <name evidence="2" type="ORF">SAMN04488087_0848</name>
</gene>
<dbReference type="OrthoDB" id="9760760at2"/>
<keyword evidence="3" id="KW-1185">Reference proteome</keyword>
<dbReference type="PANTHER" id="PTHR30267">
    <property type="entry name" value="PROTEIN KINASE PRKA"/>
    <property type="match status" value="1"/>
</dbReference>
<feature type="domain" description="ATPase dynein-related AAA" evidence="1">
    <location>
        <begin position="132"/>
        <end position="245"/>
    </location>
</feature>
<evidence type="ECO:0000313" key="3">
    <source>
        <dbReference type="Proteomes" id="UP000185812"/>
    </source>
</evidence>
<dbReference type="EMBL" id="FRAU01000002">
    <property type="protein sequence ID" value="SHK31868.1"/>
    <property type="molecule type" value="Genomic_DNA"/>
</dbReference>
<dbReference type="InterPro" id="IPR027417">
    <property type="entry name" value="P-loop_NTPase"/>
</dbReference>
<sequence>MGRVLTELKTLGDLKEAGYQPLSVKDELRKNLIAKLRRGEEIFPGIIGYERTVIPQIQHAILGRHDMILLGLRGQAKTRLIRMLPALLDEYIPIIRGSEVNDNPFAPISKYGREIVADMGDDTPIEWLHRSQRYAEKLATPDTTIADLIGDIDPIKAANRRLTYADEEVIHFGLIPRTNRGIFAINELPDLQPRIQVGLLNILEEQDIQIRGFNIRFPLDILLVFTANPEDYTNRGNIITPLKDRIDSQIITHYPKTIEIGIAITQQEAWQKRDGQVRVHLPYFFREIIEQIAFEARQSEYVDQRSGVSVRMTRAALECLISAAERRALLNGEAETTVRISDLLFVEPAITGKIELVYEGEQEGVQNVARLLIGRAVKAIFPRYFPDPANRKEGRAVYQPILDWFARGGRVELTPELPFDEYVRRLDAVEGLCGLVQRYTRPATPAETASMMEFVLEALHQHSLVGKELIDQETRYSDIMGAMLSSLGRDDDEEDEDDELLRGYR</sequence>
<dbReference type="Pfam" id="PF07728">
    <property type="entry name" value="AAA_5"/>
    <property type="match status" value="1"/>
</dbReference>
<evidence type="ECO:0000259" key="1">
    <source>
        <dbReference type="Pfam" id="PF07728"/>
    </source>
</evidence>
<dbReference type="PANTHER" id="PTHR30267:SF2">
    <property type="entry name" value="PROTEIN PRKA"/>
    <property type="match status" value="1"/>
</dbReference>
<dbReference type="RefSeq" id="WP_072714718.1">
    <property type="nucleotide sequence ID" value="NZ_FRAU01000002.1"/>
</dbReference>
<name>A0A1M6RHL2_9BACT</name>
<dbReference type="GO" id="GO:0005524">
    <property type="term" value="F:ATP binding"/>
    <property type="evidence" value="ECO:0007669"/>
    <property type="project" value="InterPro"/>
</dbReference>
<accession>A0A1M6RHL2</accession>
<proteinExistence type="predicted"/>
<dbReference type="AlphaFoldDB" id="A0A1M6RHL2"/>
<evidence type="ECO:0000313" key="2">
    <source>
        <dbReference type="EMBL" id="SHK31868.1"/>
    </source>
</evidence>
<dbReference type="SUPFAM" id="SSF52540">
    <property type="entry name" value="P-loop containing nucleoside triphosphate hydrolases"/>
    <property type="match status" value="1"/>
</dbReference>
<dbReference type="STRING" id="633813.SAMN04488087_0848"/>
<reference evidence="3" key="1">
    <citation type="submission" date="2016-11" db="EMBL/GenBank/DDBJ databases">
        <authorList>
            <person name="Varghese N."/>
            <person name="Submissions S."/>
        </authorList>
    </citation>
    <scope>NUCLEOTIDE SEQUENCE [LARGE SCALE GENOMIC DNA]</scope>
    <source>
        <strain evidence="3">DSM 22212</strain>
    </source>
</reference>
<organism evidence="2 3">
    <name type="scientific">Rhodothermus profundi</name>
    <dbReference type="NCBI Taxonomy" id="633813"/>
    <lineage>
        <taxon>Bacteria</taxon>
        <taxon>Pseudomonadati</taxon>
        <taxon>Rhodothermota</taxon>
        <taxon>Rhodothermia</taxon>
        <taxon>Rhodothermales</taxon>
        <taxon>Rhodothermaceae</taxon>
        <taxon>Rhodothermus</taxon>
    </lineage>
</organism>
<dbReference type="GO" id="GO:0016887">
    <property type="term" value="F:ATP hydrolysis activity"/>
    <property type="evidence" value="ECO:0007669"/>
    <property type="project" value="InterPro"/>
</dbReference>
<dbReference type="Proteomes" id="UP000185812">
    <property type="component" value="Unassembled WGS sequence"/>
</dbReference>
<protein>
    <submittedName>
        <fullName evidence="2">Magnesium chelatase subunit I</fullName>
    </submittedName>
</protein>
<dbReference type="InterPro" id="IPR011704">
    <property type="entry name" value="ATPase_dyneun-rel_AAA"/>
</dbReference>